<evidence type="ECO:0000313" key="3">
    <source>
        <dbReference type="EMBL" id="BDP43329.1"/>
    </source>
</evidence>
<keyword evidence="2" id="KW-0732">Signal</keyword>
<feature type="transmembrane region" description="Helical" evidence="1">
    <location>
        <begin position="292"/>
        <end position="313"/>
    </location>
</feature>
<feature type="chain" id="PRO_5046138076" evidence="2">
    <location>
        <begin position="22"/>
        <end position="337"/>
    </location>
</feature>
<keyword evidence="1" id="KW-0812">Transmembrane</keyword>
<evidence type="ECO:0000313" key="4">
    <source>
        <dbReference type="Proteomes" id="UP001064971"/>
    </source>
</evidence>
<dbReference type="Proteomes" id="UP001064971">
    <property type="component" value="Plasmid pDAETH-1"/>
</dbReference>
<organism evidence="3 4">
    <name type="scientific">Deinococcus aetherius</name>
    <dbReference type="NCBI Taxonomy" id="200252"/>
    <lineage>
        <taxon>Bacteria</taxon>
        <taxon>Thermotogati</taxon>
        <taxon>Deinococcota</taxon>
        <taxon>Deinococci</taxon>
        <taxon>Deinococcales</taxon>
        <taxon>Deinococcaceae</taxon>
        <taxon>Deinococcus</taxon>
    </lineage>
</organism>
<keyword evidence="1" id="KW-0472">Membrane</keyword>
<keyword evidence="1" id="KW-1133">Transmembrane helix</keyword>
<feature type="transmembrane region" description="Helical" evidence="1">
    <location>
        <begin position="191"/>
        <end position="210"/>
    </location>
</feature>
<evidence type="ECO:0000256" key="2">
    <source>
        <dbReference type="SAM" id="SignalP"/>
    </source>
</evidence>
<gene>
    <name evidence="3" type="ORF">DAETH_32980</name>
</gene>
<accession>A0ABN6RKT0</accession>
<evidence type="ECO:0000256" key="1">
    <source>
        <dbReference type="SAM" id="Phobius"/>
    </source>
</evidence>
<feature type="transmembrane region" description="Helical" evidence="1">
    <location>
        <begin position="216"/>
        <end position="235"/>
    </location>
</feature>
<dbReference type="RefSeq" id="WP_264777822.1">
    <property type="nucleotide sequence ID" value="NZ_AP026561.1"/>
</dbReference>
<geneLocation type="plasmid" evidence="3 4">
    <name>pDAETH-1</name>
</geneLocation>
<reference evidence="3" key="1">
    <citation type="submission" date="2022-07" db="EMBL/GenBank/DDBJ databases">
        <title>Complete Genome Sequence of the Radioresistant Bacterium Deinococcus aetherius ST0316, Isolated from the Air Dust collected in Lower Stratosphere above Japan.</title>
        <authorList>
            <person name="Satoh K."/>
            <person name="Hagiwara K."/>
            <person name="Katsumata K."/>
            <person name="Kubo A."/>
            <person name="Yokobori S."/>
            <person name="Yamagishi A."/>
            <person name="Oono Y."/>
            <person name="Narumi I."/>
        </authorList>
    </citation>
    <scope>NUCLEOTIDE SEQUENCE</scope>
    <source>
        <strain evidence="3">ST0316</strain>
        <plasmid evidence="3">pDAETH-1</plasmid>
    </source>
</reference>
<protein>
    <submittedName>
        <fullName evidence="3">Uncharacterized protein</fullName>
    </submittedName>
</protein>
<feature type="transmembrane region" description="Helical" evidence="1">
    <location>
        <begin position="152"/>
        <end position="170"/>
    </location>
</feature>
<name>A0ABN6RKT0_9DEIO</name>
<keyword evidence="4" id="KW-1185">Reference proteome</keyword>
<keyword evidence="3" id="KW-0614">Plasmid</keyword>
<sequence>MNRWMRPLVWAALLGTSVAGAQGIELLPGTPRPLDIRAASPCTFVTVMNRGTTPATLEGEWVNGVNSVPVAFDAPAVPMCEAAGTALTPIQPQRARTVRVKVNSAALGTLLGRRSVLEGHLVLRAAQGGPAILTPLAVEKPSLLGRTGVQRLLWPFVLACLFILGVALRVRRALGQEMFAAEWAPEKSWGSNLALITGLITTVGGVTKIAESVTPLVTLTGVVFTLLGLAAPLLYRATLHSLAAHPDRQAGPVWGYLLASLLTLWGAFGGLITLGALLDSLANRLSGTSDDLLGTLVMVLTFLIVLAVIVFSWQRLVQNIDEQLVAAPKRHRQSALL</sequence>
<feature type="transmembrane region" description="Helical" evidence="1">
    <location>
        <begin position="256"/>
        <end position="277"/>
    </location>
</feature>
<feature type="signal peptide" evidence="2">
    <location>
        <begin position="1"/>
        <end position="21"/>
    </location>
</feature>
<proteinExistence type="predicted"/>
<dbReference type="EMBL" id="AP026561">
    <property type="protein sequence ID" value="BDP43329.1"/>
    <property type="molecule type" value="Genomic_DNA"/>
</dbReference>